<name>A0A8J3UMT8_9ACTN</name>
<sequence length="123" mass="13535">MKEPLAADMFAGCAHVTPPIRIGDKWTAKIIRCLEAGPRRFSELRVPLIGVTPKVLTETLRAMERDGLVTRTVHAEIPLRVEYELTALGRTLLEPMAACCAWTAAHLPDLLAARDLYEGAADQ</sequence>
<feature type="domain" description="HTH hxlR-type" evidence="4">
    <location>
        <begin position="13"/>
        <end position="111"/>
    </location>
</feature>
<comment type="caution">
    <text evidence="5">The sequence shown here is derived from an EMBL/GenBank/DDBJ whole genome shotgun (WGS) entry which is preliminary data.</text>
</comment>
<dbReference type="SUPFAM" id="SSF46785">
    <property type="entry name" value="Winged helix' DNA-binding domain"/>
    <property type="match status" value="1"/>
</dbReference>
<dbReference type="PANTHER" id="PTHR33204:SF39">
    <property type="entry name" value="TRANSCRIPTIONAL REGULATORY PROTEIN"/>
    <property type="match status" value="1"/>
</dbReference>
<dbReference type="Pfam" id="PF01638">
    <property type="entry name" value="HxlR"/>
    <property type="match status" value="1"/>
</dbReference>
<evidence type="ECO:0000313" key="5">
    <source>
        <dbReference type="EMBL" id="GII48823.1"/>
    </source>
</evidence>
<dbReference type="InterPro" id="IPR036388">
    <property type="entry name" value="WH-like_DNA-bd_sf"/>
</dbReference>
<evidence type="ECO:0000256" key="1">
    <source>
        <dbReference type="ARBA" id="ARBA00023015"/>
    </source>
</evidence>
<keyword evidence="3" id="KW-0804">Transcription</keyword>
<dbReference type="RefSeq" id="WP_239095159.1">
    <property type="nucleotide sequence ID" value="NZ_BAAAKY010000005.1"/>
</dbReference>
<gene>
    <name evidence="5" type="ORF">Psi02_52470</name>
</gene>
<dbReference type="PROSITE" id="PS51118">
    <property type="entry name" value="HTH_HXLR"/>
    <property type="match status" value="1"/>
</dbReference>
<evidence type="ECO:0000313" key="6">
    <source>
        <dbReference type="Proteomes" id="UP000644610"/>
    </source>
</evidence>
<dbReference type="Gene3D" id="1.10.10.10">
    <property type="entry name" value="Winged helix-like DNA-binding domain superfamily/Winged helix DNA-binding domain"/>
    <property type="match status" value="1"/>
</dbReference>
<evidence type="ECO:0000256" key="2">
    <source>
        <dbReference type="ARBA" id="ARBA00023125"/>
    </source>
</evidence>
<dbReference type="PANTHER" id="PTHR33204">
    <property type="entry name" value="TRANSCRIPTIONAL REGULATOR, MARR FAMILY"/>
    <property type="match status" value="1"/>
</dbReference>
<dbReference type="AlphaFoldDB" id="A0A8J3UMT8"/>
<keyword evidence="1" id="KW-0805">Transcription regulation</keyword>
<accession>A0A8J3UMT8</accession>
<keyword evidence="2" id="KW-0238">DNA-binding</keyword>
<evidence type="ECO:0000256" key="3">
    <source>
        <dbReference type="ARBA" id="ARBA00023163"/>
    </source>
</evidence>
<dbReference type="Proteomes" id="UP000644610">
    <property type="component" value="Unassembled WGS sequence"/>
</dbReference>
<dbReference type="InterPro" id="IPR036390">
    <property type="entry name" value="WH_DNA-bd_sf"/>
</dbReference>
<dbReference type="InterPro" id="IPR002577">
    <property type="entry name" value="HTH_HxlR"/>
</dbReference>
<keyword evidence="6" id="KW-1185">Reference proteome</keyword>
<dbReference type="GO" id="GO:0003677">
    <property type="term" value="F:DNA binding"/>
    <property type="evidence" value="ECO:0007669"/>
    <property type="project" value="UniProtKB-KW"/>
</dbReference>
<reference evidence="5" key="1">
    <citation type="submission" date="2021-01" db="EMBL/GenBank/DDBJ databases">
        <title>Whole genome shotgun sequence of Planotetraspora silvatica NBRC 100141.</title>
        <authorList>
            <person name="Komaki H."/>
            <person name="Tamura T."/>
        </authorList>
    </citation>
    <scope>NUCLEOTIDE SEQUENCE</scope>
    <source>
        <strain evidence="5">NBRC 100141</strain>
    </source>
</reference>
<proteinExistence type="predicted"/>
<evidence type="ECO:0000259" key="4">
    <source>
        <dbReference type="PROSITE" id="PS51118"/>
    </source>
</evidence>
<dbReference type="EMBL" id="BOOQ01000035">
    <property type="protein sequence ID" value="GII48823.1"/>
    <property type="molecule type" value="Genomic_DNA"/>
</dbReference>
<organism evidence="5 6">
    <name type="scientific">Planotetraspora silvatica</name>
    <dbReference type="NCBI Taxonomy" id="234614"/>
    <lineage>
        <taxon>Bacteria</taxon>
        <taxon>Bacillati</taxon>
        <taxon>Actinomycetota</taxon>
        <taxon>Actinomycetes</taxon>
        <taxon>Streptosporangiales</taxon>
        <taxon>Streptosporangiaceae</taxon>
        <taxon>Planotetraspora</taxon>
    </lineage>
</organism>
<protein>
    <recommendedName>
        <fullName evidence="4">HTH hxlR-type domain-containing protein</fullName>
    </recommendedName>
</protein>